<comment type="caution">
    <text evidence="7">The sequence shown here is derived from an EMBL/GenBank/DDBJ whole genome shotgun (WGS) entry which is preliminary data.</text>
</comment>
<evidence type="ECO:0000313" key="8">
    <source>
        <dbReference type="Proteomes" id="UP000664521"/>
    </source>
</evidence>
<proteinExistence type="inferred from homology"/>
<dbReference type="Gene3D" id="3.40.50.12780">
    <property type="entry name" value="N-terminal domain of ligase-like"/>
    <property type="match status" value="1"/>
</dbReference>
<feature type="domain" description="AMP-binding enzyme C-terminal" evidence="5">
    <location>
        <begin position="561"/>
        <end position="595"/>
    </location>
</feature>
<evidence type="ECO:0000256" key="2">
    <source>
        <dbReference type="SAM" id="MobiDB-lite"/>
    </source>
</evidence>
<dbReference type="PANTHER" id="PTHR43347">
    <property type="entry name" value="ACYL-COA SYNTHETASE"/>
    <property type="match status" value="1"/>
</dbReference>
<protein>
    <submittedName>
        <fullName evidence="7">Uncharacterized protein</fullName>
    </submittedName>
</protein>
<gene>
    <name evidence="7" type="ORF">HETSPECPRED_005516</name>
</gene>
<dbReference type="InterPro" id="IPR020845">
    <property type="entry name" value="AMP-binding_CS"/>
</dbReference>
<evidence type="ECO:0000313" key="7">
    <source>
        <dbReference type="EMBL" id="CAF9924169.1"/>
    </source>
</evidence>
<feature type="compositionally biased region" description="Pro residues" evidence="2">
    <location>
        <begin position="624"/>
        <end position="633"/>
    </location>
</feature>
<feature type="region of interest" description="Disordered" evidence="2">
    <location>
        <begin position="595"/>
        <end position="633"/>
    </location>
</feature>
<dbReference type="Pfam" id="PF13193">
    <property type="entry name" value="AMP-binding_C"/>
    <property type="match status" value="1"/>
</dbReference>
<evidence type="ECO:0000256" key="3">
    <source>
        <dbReference type="SAM" id="Phobius"/>
    </source>
</evidence>
<dbReference type="Pfam" id="PF00501">
    <property type="entry name" value="AMP-binding"/>
    <property type="match status" value="1"/>
</dbReference>
<dbReference type="InterPro" id="IPR025110">
    <property type="entry name" value="AMP-bd_C"/>
</dbReference>
<keyword evidence="3" id="KW-0812">Transmembrane</keyword>
<dbReference type="InterPro" id="IPR032387">
    <property type="entry name" value="ACAS_N"/>
</dbReference>
<comment type="similarity">
    <text evidence="1">Belongs to the ATP-dependent AMP-binding enzyme family.</text>
</comment>
<dbReference type="OrthoDB" id="1706066at2759"/>
<organism evidence="7 8">
    <name type="scientific">Heterodermia speciosa</name>
    <dbReference type="NCBI Taxonomy" id="116794"/>
    <lineage>
        <taxon>Eukaryota</taxon>
        <taxon>Fungi</taxon>
        <taxon>Dikarya</taxon>
        <taxon>Ascomycota</taxon>
        <taxon>Pezizomycotina</taxon>
        <taxon>Lecanoromycetes</taxon>
        <taxon>OSLEUM clade</taxon>
        <taxon>Lecanoromycetidae</taxon>
        <taxon>Caliciales</taxon>
        <taxon>Physciaceae</taxon>
        <taxon>Heterodermia</taxon>
    </lineage>
</organism>
<dbReference type="PROSITE" id="PS00455">
    <property type="entry name" value="AMP_BINDING"/>
    <property type="match status" value="1"/>
</dbReference>
<feature type="region of interest" description="Disordered" evidence="2">
    <location>
        <begin position="723"/>
        <end position="744"/>
    </location>
</feature>
<evidence type="ECO:0000256" key="1">
    <source>
        <dbReference type="ARBA" id="ARBA00006432"/>
    </source>
</evidence>
<evidence type="ECO:0000259" key="5">
    <source>
        <dbReference type="Pfam" id="PF13193"/>
    </source>
</evidence>
<dbReference type="InterPro" id="IPR045851">
    <property type="entry name" value="AMP-bd_C_sf"/>
</dbReference>
<keyword evidence="3" id="KW-1133">Transmembrane helix</keyword>
<feature type="domain" description="AMP-dependent synthetase/ligase" evidence="4">
    <location>
        <begin position="76"/>
        <end position="487"/>
    </location>
</feature>
<dbReference type="Gene3D" id="3.30.300.30">
    <property type="match status" value="1"/>
</dbReference>
<evidence type="ECO:0000259" key="4">
    <source>
        <dbReference type="Pfam" id="PF00501"/>
    </source>
</evidence>
<reference evidence="7" key="1">
    <citation type="submission" date="2021-03" db="EMBL/GenBank/DDBJ databases">
        <authorList>
            <person name="Tagirdzhanova G."/>
        </authorList>
    </citation>
    <scope>NUCLEOTIDE SEQUENCE</scope>
</reference>
<feature type="compositionally biased region" description="Low complexity" evidence="2">
    <location>
        <begin position="595"/>
        <end position="623"/>
    </location>
</feature>
<dbReference type="AlphaFoldDB" id="A0A8H3FGI7"/>
<feature type="transmembrane region" description="Helical" evidence="3">
    <location>
        <begin position="122"/>
        <end position="140"/>
    </location>
</feature>
<evidence type="ECO:0000259" key="6">
    <source>
        <dbReference type="Pfam" id="PF16177"/>
    </source>
</evidence>
<dbReference type="InterPro" id="IPR000873">
    <property type="entry name" value="AMP-dep_synth/lig_dom"/>
</dbReference>
<feature type="domain" description="Acetyl-coenzyme A synthetase N-terminal" evidence="6">
    <location>
        <begin position="7"/>
        <end position="68"/>
    </location>
</feature>
<dbReference type="GO" id="GO:0050218">
    <property type="term" value="F:propionate-CoA ligase activity"/>
    <property type="evidence" value="ECO:0007669"/>
    <property type="project" value="TreeGrafter"/>
</dbReference>
<dbReference type="PANTHER" id="PTHR43347:SF3">
    <property type="entry name" value="ACYL-COA SYNTHETASE SHORT-CHAIN FAMILY MEMBER 3, MITOCHONDRIAL"/>
    <property type="match status" value="1"/>
</dbReference>
<name>A0A8H3FGI7_9LECA</name>
<dbReference type="Proteomes" id="UP000664521">
    <property type="component" value="Unassembled WGS sequence"/>
</dbReference>
<sequence>MPPHAQDEAHTASLRDPESFWSYQADQLFWHKKPARALKKSTRRLANGIEHPTSTWFPGGEISTCYNCADRHVKGGNGDSTAIIWDSPVTGSKEKYTYKQLLVEVEALAGVLREEGVKKGDVVLVYMPMIPAALFAILAISRLGAIHTVVFGGFAPAALAQRIEASTPRVVMTASCGIEGAKGPIDYKPFVEGALAKSNVKPEKIIVWQREQLRWDPINRNEGERHWQKLVEGAKRRGIRAEAVPVKSEDGLYIIYTSGTTGLPKGVLREAGGHAVGLNLSIRYLFGIKGPGDTIFCASDIGWVVGHSYILYAPLLAGASTVLFEGKPVGTPNAGTFWRLLSEYKVNVLSTAPTALRAIRRDDPNNESFEEAGRKGDLKNLRALFLAGERSEPSIVRTYQTLLQKHCAPNAQVIDNWWSSETGSPISAIALLPSTALPSFPSPSSNPLPIRPGSAGKPMPGFDIRIVSDTGTELPRGTMGNIVLAAPLAPTGFTTLFNDPERFYAGYLKRFFHHSPGGGGGGTWIDTGDAGMLDPDGYVHVMARSDDIINVAAHRFSTGAIEQAIASHPAVAECCVVGIPDELKGHLPFAFVTLSSPSSSPPSSSSPTTPSPPIRTSSTETAPAPEPDSPIPSPRLLREIQALIREQIGPIAALGGMVQGKGMIPRTRSGKTLRRVLRELVENGARGEFEREVQVPATVEDGEVVEVARGRVRGWFEGAGEGKVRGEGMGKVRGRERGEEKAKL</sequence>
<keyword evidence="8" id="KW-1185">Reference proteome</keyword>
<dbReference type="EMBL" id="CAJPDS010000035">
    <property type="protein sequence ID" value="CAF9924169.1"/>
    <property type="molecule type" value="Genomic_DNA"/>
</dbReference>
<keyword evidence="3" id="KW-0472">Membrane</keyword>
<dbReference type="SUPFAM" id="SSF56801">
    <property type="entry name" value="Acetyl-CoA synthetase-like"/>
    <property type="match status" value="1"/>
</dbReference>
<dbReference type="InterPro" id="IPR042099">
    <property type="entry name" value="ANL_N_sf"/>
</dbReference>
<accession>A0A8H3FGI7</accession>
<dbReference type="Pfam" id="PF16177">
    <property type="entry name" value="ACAS_N"/>
    <property type="match status" value="1"/>
</dbReference>